<protein>
    <submittedName>
        <fullName evidence="2">Uncharacterized protein</fullName>
    </submittedName>
</protein>
<evidence type="ECO:0000313" key="3">
    <source>
        <dbReference type="Proteomes" id="UP000283509"/>
    </source>
</evidence>
<name>A0A423TLA9_PENVA</name>
<keyword evidence="3" id="KW-1185">Reference proteome</keyword>
<dbReference type="EMBL" id="QCYY01001552">
    <property type="protein sequence ID" value="ROT77229.1"/>
    <property type="molecule type" value="Genomic_DNA"/>
</dbReference>
<dbReference type="Proteomes" id="UP000283509">
    <property type="component" value="Unassembled WGS sequence"/>
</dbReference>
<reference evidence="2 3" key="1">
    <citation type="submission" date="2018-04" db="EMBL/GenBank/DDBJ databases">
        <authorList>
            <person name="Zhang X."/>
            <person name="Yuan J."/>
            <person name="Li F."/>
            <person name="Xiang J."/>
        </authorList>
    </citation>
    <scope>NUCLEOTIDE SEQUENCE [LARGE SCALE GENOMIC DNA]</scope>
    <source>
        <tissue evidence="2">Muscle</tissue>
    </source>
</reference>
<evidence type="ECO:0000256" key="1">
    <source>
        <dbReference type="SAM" id="MobiDB-lite"/>
    </source>
</evidence>
<gene>
    <name evidence="2" type="ORF">C7M84_004135</name>
</gene>
<proteinExistence type="predicted"/>
<reference evidence="2 3" key="2">
    <citation type="submission" date="2019-01" db="EMBL/GenBank/DDBJ databases">
        <title>The decoding of complex shrimp genome reveals the adaptation for benthos swimmer, frequently molting mechanism and breeding impact on genome.</title>
        <authorList>
            <person name="Sun Y."/>
            <person name="Gao Y."/>
            <person name="Yu Y."/>
        </authorList>
    </citation>
    <scope>NUCLEOTIDE SEQUENCE [LARGE SCALE GENOMIC DNA]</scope>
    <source>
        <tissue evidence="2">Muscle</tissue>
    </source>
</reference>
<comment type="caution">
    <text evidence="2">The sequence shown here is derived from an EMBL/GenBank/DDBJ whole genome shotgun (WGS) entry which is preliminary data.</text>
</comment>
<dbReference type="AlphaFoldDB" id="A0A423TLA9"/>
<organism evidence="2 3">
    <name type="scientific">Penaeus vannamei</name>
    <name type="common">Whiteleg shrimp</name>
    <name type="synonym">Litopenaeus vannamei</name>
    <dbReference type="NCBI Taxonomy" id="6689"/>
    <lineage>
        <taxon>Eukaryota</taxon>
        <taxon>Metazoa</taxon>
        <taxon>Ecdysozoa</taxon>
        <taxon>Arthropoda</taxon>
        <taxon>Crustacea</taxon>
        <taxon>Multicrustacea</taxon>
        <taxon>Malacostraca</taxon>
        <taxon>Eumalacostraca</taxon>
        <taxon>Eucarida</taxon>
        <taxon>Decapoda</taxon>
        <taxon>Dendrobranchiata</taxon>
        <taxon>Penaeoidea</taxon>
        <taxon>Penaeidae</taxon>
        <taxon>Penaeus</taxon>
    </lineage>
</organism>
<feature type="region of interest" description="Disordered" evidence="1">
    <location>
        <begin position="55"/>
        <end position="75"/>
    </location>
</feature>
<accession>A0A423TLA9</accession>
<sequence length="142" mass="16353">MATRVDHGLEVSLGVALKNLGKGGFAAALSRQVFKSASKQVTLRDPDAEVRWKVLPEQKQSPSPSHREERSPQVRHQRLHLLLSKCVQPFERSRQLERSEDSEDLTGCSNRFLIGGLWFDPILTYPNRLVILRLFLWLFYRV</sequence>
<evidence type="ECO:0000313" key="2">
    <source>
        <dbReference type="EMBL" id="ROT77229.1"/>
    </source>
</evidence>